<evidence type="ECO:0000313" key="6">
    <source>
        <dbReference type="EMBL" id="KMQ88871.1"/>
    </source>
</evidence>
<protein>
    <submittedName>
        <fullName evidence="6">Reverse transcriptase</fullName>
    </submittedName>
</protein>
<proteinExistence type="predicted"/>
<dbReference type="InterPro" id="IPR005135">
    <property type="entry name" value="Endo/exonuclease/phosphatase"/>
</dbReference>
<dbReference type="GO" id="GO:0003964">
    <property type="term" value="F:RNA-directed DNA polymerase activity"/>
    <property type="evidence" value="ECO:0007669"/>
    <property type="project" value="UniProtKB-KW"/>
</dbReference>
<dbReference type="InterPro" id="IPR000477">
    <property type="entry name" value="RT_dom"/>
</dbReference>
<feature type="compositionally biased region" description="Low complexity" evidence="3">
    <location>
        <begin position="618"/>
        <end position="631"/>
    </location>
</feature>
<dbReference type="InterPro" id="IPR043502">
    <property type="entry name" value="DNA/RNA_pol_sf"/>
</dbReference>
<dbReference type="Gene3D" id="3.60.10.10">
    <property type="entry name" value="Endonuclease/exonuclease/phosphatase"/>
    <property type="match status" value="1"/>
</dbReference>
<feature type="compositionally biased region" description="Basic and acidic residues" evidence="3">
    <location>
        <begin position="705"/>
        <end position="752"/>
    </location>
</feature>
<feature type="compositionally biased region" description="Polar residues" evidence="3">
    <location>
        <begin position="607"/>
        <end position="616"/>
    </location>
</feature>
<keyword evidence="6" id="KW-0548">Nucleotidyltransferase</keyword>
<feature type="non-terminal residue" evidence="6">
    <location>
        <position position="1831"/>
    </location>
</feature>
<dbReference type="SUPFAM" id="SSF56219">
    <property type="entry name" value="DNase I-like"/>
    <property type="match status" value="1"/>
</dbReference>
<keyword evidence="6" id="KW-0695">RNA-directed DNA polymerase</keyword>
<dbReference type="InterPro" id="IPR036875">
    <property type="entry name" value="Znf_CCHC_sf"/>
</dbReference>
<dbReference type="STRING" id="67767.A0A0J7KF91"/>
<evidence type="ECO:0000256" key="2">
    <source>
        <dbReference type="SAM" id="Coils"/>
    </source>
</evidence>
<feature type="compositionally biased region" description="Basic and acidic residues" evidence="3">
    <location>
        <begin position="637"/>
        <end position="648"/>
    </location>
</feature>
<feature type="domain" description="Reverse transcriptase" evidence="5">
    <location>
        <begin position="1433"/>
        <end position="1716"/>
    </location>
</feature>
<dbReference type="InterPro" id="IPR001878">
    <property type="entry name" value="Znf_CCHC"/>
</dbReference>
<dbReference type="Gene3D" id="4.10.60.10">
    <property type="entry name" value="Zinc finger, CCHC-type"/>
    <property type="match status" value="1"/>
</dbReference>
<evidence type="ECO:0000313" key="7">
    <source>
        <dbReference type="Proteomes" id="UP000036403"/>
    </source>
</evidence>
<dbReference type="SUPFAM" id="SSF57756">
    <property type="entry name" value="Retrovirus zinc finger-like domains"/>
    <property type="match status" value="1"/>
</dbReference>
<comment type="caution">
    <text evidence="6">The sequence shown here is derived from an EMBL/GenBank/DDBJ whole genome shotgun (WGS) entry which is preliminary data.</text>
</comment>
<dbReference type="SUPFAM" id="SSF56672">
    <property type="entry name" value="DNA/RNA polymerases"/>
    <property type="match status" value="1"/>
</dbReference>
<dbReference type="CDD" id="cd09077">
    <property type="entry name" value="R1-I-EN"/>
    <property type="match status" value="1"/>
</dbReference>
<feature type="domain" description="CCHC-type" evidence="4">
    <location>
        <begin position="963"/>
        <end position="976"/>
    </location>
</feature>
<feature type="compositionally biased region" description="Basic and acidic residues" evidence="3">
    <location>
        <begin position="656"/>
        <end position="665"/>
    </location>
</feature>
<dbReference type="PROSITE" id="PS50158">
    <property type="entry name" value="ZF_CCHC"/>
    <property type="match status" value="1"/>
</dbReference>
<feature type="region of interest" description="Disordered" evidence="3">
    <location>
        <begin position="317"/>
        <end position="348"/>
    </location>
</feature>
<reference evidence="6 7" key="1">
    <citation type="submission" date="2015-04" db="EMBL/GenBank/DDBJ databases">
        <title>Lasius niger genome sequencing.</title>
        <authorList>
            <person name="Konorov E.A."/>
            <person name="Nikitin M.A."/>
            <person name="Kirill M.V."/>
            <person name="Chang P."/>
        </authorList>
    </citation>
    <scope>NUCLEOTIDE SEQUENCE [LARGE SCALE GENOMIC DNA]</scope>
    <source>
        <tissue evidence="6">Whole</tissue>
    </source>
</reference>
<gene>
    <name evidence="6" type="ORF">RF55_11571</name>
</gene>
<sequence length="1831" mass="205573">MELARNFLAAKAVWQENRISELRLEMKALKSLLENHPINISNVSIMTSGGLSLSLVSPGRIDRSPSVLRGDNDITRPDSSLSRMELSSMLLEEQHNERIDENSLIKEMLRVEDTIVRMNTEISSKNASLLELDAAAESALANIVSFDPRDNWQNFDRVGRARRRGEADRPRGGSTRTSGQLITAMEMENEKDTNLPSQGFRSPSGRREGPTVPEVPPSLSGEGSAFSLPTGEEHPMATVEAEVDRDPLDLTFVDCLPAIEVEPPIRCPETIIVQTPSVIAGTKRKARKVSPDAPSEEEPGLSGTQLVPRVVLRKLRSRKRKPKDVVDEPVEEVSSVQMSTDSDWGSEHRDLIGEDSELEITGVQQLDVSTARSLRPNRKKAAPPRIVESKSSSAKNDSDSEVGRRKKKAQGNGKSKKKGRARRRSLTSSDEDEDSNFAPVELRAMGATAAGSLALGCLDNVEEERKNSPNINGQVSGRMKKKLIRVRKVINTLIYKAEASGYPTLLRLRNRELTEEVQKLKLNEVVVKRELDDMKSLVDTLRREISDLKDRVNEAEEDRRKARESQRIMLWRHKKERSEAVCESPTVLMDDSPVKQVASVDREVNVPSRSQVTRTVEVSKPSSSSPSVLPLHKGKGKSAENKAKDINDQIRSLVRQRAELKRQAVEDSGTGSDRQRASAKPLPQRTPKVRPKFLGNVQLVPPRSTDGKDKDRLDKNALEPKESIESEWTKVRRRGNDKPGRDQPIQERDSRNSEGPPMANYSRKSKNRIRKPPKTSAVMITGKGEEFSYADALKKARESISLKDLSIERTKVRKAANGGMLIEVIGPDSARKALVLKEKLSVVLKNEAQITRPVVRGKIRLIGLDASTTAAEVKDVVVGCGGCLEEDIRVGVIRPMANGLFTVWVQCPLSAAVKIANNGKVRIDWTSARVDLLGARLTQCFRCWQFGHLRHSCQAKEDYTGLCFRCGGSGHAARFCNVPPNCKSRPSLDLLIQHARESEVGILLVSEPNTIPGSDNWFASQDGNAAIFCDPNFTRRRCQLVKQGLNFVVVSCGSYLILSVYISPSLVLRDFNSVLDELSLALSNRVDKLIISGDFNAKACLWGASHTNGRGRLTSFWAAERDLRVANIGNKPTCVRAQGSSIVDLTWVSSDILPFISNWQVEEEIESLSDHLYISFALSISRSRPTSNRLMCRRWNIKKLDRDLFKAALNWSGFESEVEDHSDIQQMIRWLNRIMQEACDTATNRIGPRKPRRQVYWWQNSVATLRSNCIRARRLWQRAKRRRCRNQGEIDNLGEAYRLKRKDLRREIAKLKSSAWQELIDSIDNDPWGLPYRLVIKKLKAASPSMTELLDPDVLSDLLDSLFPRNNRPDPLTDWSEFEWSEDWAVSQNEVTKVITQKSASATKAPGPDGFPLTIWKRTPPKILEWMKIIFNECLKSGVFPAVWKRANLALIPKASKPGAPEGRLPKVRPICLLDDIGKAFERILVERILWWQSTNPDSCLSANQFGFMKWRSTCDALLLVKEIALRAVKDNGGFAFAISLDIRNAFNSVPWRVIRGALRHKGFPAYIRRILDSYLSERSISFIGRDGKWYERPMEAGVPQGSVLGPLLWNIAFDDILSIESEDDDDVNNSHIICYADDTMIVVTGPGLLHTRVRACLLANRVIDEIQRLGLAVATEKTEATLFYGGRANDLPGHIVINDVNVNLSSSIKYLGVFIDSKWSFSDHFRYVDDKAGRVIRALNRLMPNLRDPDERQRRLYANAIMSVILYGAPVWADELNRSQLFTSLNRLERSIAQRAISAYRTVSGDAAFLLARMPPLRFLAPARKRIYEQ</sequence>
<keyword evidence="1" id="KW-0863">Zinc-finger</keyword>
<feature type="region of interest" description="Disordered" evidence="3">
    <location>
        <begin position="369"/>
        <end position="437"/>
    </location>
</feature>
<evidence type="ECO:0000256" key="1">
    <source>
        <dbReference type="PROSITE-ProRule" id="PRU00047"/>
    </source>
</evidence>
<keyword evidence="6" id="KW-0808">Transferase</keyword>
<organism evidence="6 7">
    <name type="scientific">Lasius niger</name>
    <name type="common">Black garden ant</name>
    <dbReference type="NCBI Taxonomy" id="67767"/>
    <lineage>
        <taxon>Eukaryota</taxon>
        <taxon>Metazoa</taxon>
        <taxon>Ecdysozoa</taxon>
        <taxon>Arthropoda</taxon>
        <taxon>Hexapoda</taxon>
        <taxon>Insecta</taxon>
        <taxon>Pterygota</taxon>
        <taxon>Neoptera</taxon>
        <taxon>Endopterygota</taxon>
        <taxon>Hymenoptera</taxon>
        <taxon>Apocrita</taxon>
        <taxon>Aculeata</taxon>
        <taxon>Formicoidea</taxon>
        <taxon>Formicidae</taxon>
        <taxon>Formicinae</taxon>
        <taxon>Lasius</taxon>
        <taxon>Lasius</taxon>
    </lineage>
</organism>
<feature type="coiled-coil region" evidence="2">
    <location>
        <begin position="510"/>
        <end position="565"/>
    </location>
</feature>
<feature type="compositionally biased region" description="Basic residues" evidence="3">
    <location>
        <begin position="404"/>
        <end position="425"/>
    </location>
</feature>
<dbReference type="GO" id="GO:0003676">
    <property type="term" value="F:nucleic acid binding"/>
    <property type="evidence" value="ECO:0007669"/>
    <property type="project" value="InterPro"/>
</dbReference>
<dbReference type="InterPro" id="IPR036691">
    <property type="entry name" value="Endo/exonu/phosph_ase_sf"/>
</dbReference>
<dbReference type="OrthoDB" id="6623216at2759"/>
<evidence type="ECO:0000256" key="3">
    <source>
        <dbReference type="SAM" id="MobiDB-lite"/>
    </source>
</evidence>
<accession>A0A0J7KF91</accession>
<evidence type="ECO:0000259" key="4">
    <source>
        <dbReference type="PROSITE" id="PS50158"/>
    </source>
</evidence>
<keyword evidence="1" id="KW-0479">Metal-binding</keyword>
<dbReference type="Pfam" id="PF14529">
    <property type="entry name" value="Exo_endo_phos_2"/>
    <property type="match status" value="1"/>
</dbReference>
<keyword evidence="7" id="KW-1185">Reference proteome</keyword>
<feature type="compositionally biased region" description="Basic residues" evidence="3">
    <location>
        <begin position="763"/>
        <end position="773"/>
    </location>
</feature>
<dbReference type="PROSITE" id="PS50878">
    <property type="entry name" value="RT_POL"/>
    <property type="match status" value="1"/>
</dbReference>
<evidence type="ECO:0000259" key="5">
    <source>
        <dbReference type="PROSITE" id="PS50878"/>
    </source>
</evidence>
<dbReference type="GO" id="GO:0008270">
    <property type="term" value="F:zinc ion binding"/>
    <property type="evidence" value="ECO:0007669"/>
    <property type="project" value="UniProtKB-KW"/>
</dbReference>
<feature type="region of interest" description="Disordered" evidence="3">
    <location>
        <begin position="281"/>
        <end position="305"/>
    </location>
</feature>
<dbReference type="CDD" id="cd01650">
    <property type="entry name" value="RT_nLTR_like"/>
    <property type="match status" value="1"/>
</dbReference>
<keyword evidence="2" id="KW-0175">Coiled coil</keyword>
<dbReference type="SMART" id="SM00343">
    <property type="entry name" value="ZnF_C2HC"/>
    <property type="match status" value="2"/>
</dbReference>
<dbReference type="Pfam" id="PF00078">
    <property type="entry name" value="RVT_1"/>
    <property type="match status" value="1"/>
</dbReference>
<keyword evidence="1" id="KW-0862">Zinc</keyword>
<feature type="region of interest" description="Disordered" evidence="3">
    <location>
        <begin position="157"/>
        <end position="231"/>
    </location>
</feature>
<dbReference type="Proteomes" id="UP000036403">
    <property type="component" value="Unassembled WGS sequence"/>
</dbReference>
<dbReference type="EMBL" id="LBMM01008445">
    <property type="protein sequence ID" value="KMQ88871.1"/>
    <property type="molecule type" value="Genomic_DNA"/>
</dbReference>
<dbReference type="PaxDb" id="67767-A0A0J7KF91"/>
<name>A0A0J7KF91_LASNI</name>
<dbReference type="PANTHER" id="PTHR19446">
    <property type="entry name" value="REVERSE TRANSCRIPTASES"/>
    <property type="match status" value="1"/>
</dbReference>
<feature type="region of interest" description="Disordered" evidence="3">
    <location>
        <begin position="600"/>
        <end position="776"/>
    </location>
</feature>